<dbReference type="Gene3D" id="3.20.20.60">
    <property type="entry name" value="Phosphoenolpyruvate-binding domains"/>
    <property type="match status" value="1"/>
</dbReference>
<feature type="binding site" evidence="7 9">
    <location>
        <position position="135"/>
    </location>
    <ligand>
        <name>3-methyl-2-oxobutanoate</name>
        <dbReference type="ChEBI" id="CHEBI:11851"/>
    </ligand>
</feature>
<evidence type="ECO:0000256" key="1">
    <source>
        <dbReference type="ARBA" id="ARBA00005033"/>
    </source>
</evidence>
<keyword evidence="7 10" id="KW-0460">Magnesium</keyword>
<evidence type="ECO:0000256" key="4">
    <source>
        <dbReference type="ARBA" id="ARBA00022655"/>
    </source>
</evidence>
<dbReference type="FunFam" id="3.20.20.60:FF:000003">
    <property type="entry name" value="3-methyl-2-oxobutanoate hydroxymethyltransferase"/>
    <property type="match status" value="1"/>
</dbReference>
<dbReference type="InterPro" id="IPR040442">
    <property type="entry name" value="Pyrv_kinase-like_dom_sf"/>
</dbReference>
<comment type="function">
    <text evidence="6 7">Catalyzes the reversible reaction in which hydroxymethyl group from 5,10-methylenetetrahydrofolate is transferred onto alpha-ketoisovalerate to form ketopantoate.</text>
</comment>
<dbReference type="NCBIfam" id="TIGR00222">
    <property type="entry name" value="panB"/>
    <property type="match status" value="1"/>
</dbReference>
<feature type="active site" description="Proton acceptor" evidence="7 8">
    <location>
        <position position="203"/>
    </location>
</feature>
<keyword evidence="7" id="KW-0963">Cytoplasm</keyword>
<name>A0A9X3LLV9_9CORY</name>
<protein>
    <recommendedName>
        <fullName evidence="7">3-methyl-2-oxobutanoate hydroxymethyltransferase</fullName>
        <ecNumber evidence="7">2.1.2.11</ecNumber>
    </recommendedName>
    <alternativeName>
        <fullName evidence="7">Ketopantoate hydroxymethyltransferase</fullName>
        <shortName evidence="7">KPHMT</shortName>
    </alternativeName>
</protein>
<accession>A0A9X3LLV9</accession>
<feature type="binding site" evidence="7 9">
    <location>
        <position position="105"/>
    </location>
    <ligand>
        <name>3-methyl-2-oxobutanoate</name>
        <dbReference type="ChEBI" id="CHEBI:11851"/>
    </ligand>
</feature>
<dbReference type="PANTHER" id="PTHR20881">
    <property type="entry name" value="3-METHYL-2-OXOBUTANOATE HYDROXYMETHYLTRANSFERASE"/>
    <property type="match status" value="1"/>
</dbReference>
<evidence type="ECO:0000256" key="6">
    <source>
        <dbReference type="ARBA" id="ARBA00056497"/>
    </source>
</evidence>
<evidence type="ECO:0000256" key="7">
    <source>
        <dbReference type="HAMAP-Rule" id="MF_00156"/>
    </source>
</evidence>
<dbReference type="GO" id="GO:0005737">
    <property type="term" value="C:cytoplasm"/>
    <property type="evidence" value="ECO:0007669"/>
    <property type="project" value="UniProtKB-SubCell"/>
</dbReference>
<comment type="cofactor">
    <cofactor evidence="7 10">
        <name>Mg(2+)</name>
        <dbReference type="ChEBI" id="CHEBI:18420"/>
    </cofactor>
    <text evidence="7 10">Binds 1 Mg(2+) ion per subunit.</text>
</comment>
<reference evidence="11" key="1">
    <citation type="submission" date="2022-02" db="EMBL/GenBank/DDBJ databases">
        <title>Corynebacterium sp. from urogenital microbiome.</title>
        <authorList>
            <person name="Cappelli E.A."/>
            <person name="Ribeiro T.G."/>
            <person name="Peixe L."/>
        </authorList>
    </citation>
    <scope>NUCLEOTIDE SEQUENCE</scope>
    <source>
        <strain evidence="11">C8Ua_174</strain>
    </source>
</reference>
<keyword evidence="4 7" id="KW-0566">Pantothenate biosynthesis</keyword>
<comment type="catalytic activity">
    <reaction evidence="7">
        <text>(6R)-5,10-methylene-5,6,7,8-tetrahydrofolate + 3-methyl-2-oxobutanoate + H2O = 2-dehydropantoate + (6S)-5,6,7,8-tetrahydrofolate</text>
        <dbReference type="Rhea" id="RHEA:11824"/>
        <dbReference type="ChEBI" id="CHEBI:11561"/>
        <dbReference type="ChEBI" id="CHEBI:11851"/>
        <dbReference type="ChEBI" id="CHEBI:15377"/>
        <dbReference type="ChEBI" id="CHEBI:15636"/>
        <dbReference type="ChEBI" id="CHEBI:57453"/>
        <dbReference type="EC" id="2.1.2.11"/>
    </reaction>
</comment>
<keyword evidence="5 7" id="KW-0808">Transferase</keyword>
<dbReference type="EC" id="2.1.2.11" evidence="7"/>
<dbReference type="CDD" id="cd06557">
    <property type="entry name" value="KPHMT-like"/>
    <property type="match status" value="1"/>
</dbReference>
<dbReference type="EMBL" id="JAKMUT010000008">
    <property type="protein sequence ID" value="MCZ9290325.1"/>
    <property type="molecule type" value="Genomic_DNA"/>
</dbReference>
<organism evidence="11 12">
    <name type="scientific">Corynebacterium evansiae</name>
    <dbReference type="NCBI Taxonomy" id="2913499"/>
    <lineage>
        <taxon>Bacteria</taxon>
        <taxon>Bacillati</taxon>
        <taxon>Actinomycetota</taxon>
        <taxon>Actinomycetes</taxon>
        <taxon>Mycobacteriales</taxon>
        <taxon>Corynebacteriaceae</taxon>
        <taxon>Corynebacterium</taxon>
    </lineage>
</organism>
<evidence type="ECO:0000256" key="10">
    <source>
        <dbReference type="PIRSR" id="PIRSR000388-3"/>
    </source>
</evidence>
<dbReference type="GO" id="GO:0003864">
    <property type="term" value="F:3-methyl-2-oxobutanoate hydroxymethyltransferase activity"/>
    <property type="evidence" value="ECO:0007669"/>
    <property type="project" value="UniProtKB-UniRule"/>
</dbReference>
<comment type="caution">
    <text evidence="11">The sequence shown here is derived from an EMBL/GenBank/DDBJ whole genome shotgun (WGS) entry which is preliminary data.</text>
</comment>
<evidence type="ECO:0000256" key="5">
    <source>
        <dbReference type="ARBA" id="ARBA00022679"/>
    </source>
</evidence>
<evidence type="ECO:0000256" key="2">
    <source>
        <dbReference type="ARBA" id="ARBA00008676"/>
    </source>
</evidence>
<feature type="binding site" evidence="7 10">
    <location>
        <position position="105"/>
    </location>
    <ligand>
        <name>Mg(2+)</name>
        <dbReference type="ChEBI" id="CHEBI:18420"/>
    </ligand>
</feature>
<evidence type="ECO:0000256" key="9">
    <source>
        <dbReference type="PIRSR" id="PIRSR000388-2"/>
    </source>
</evidence>
<evidence type="ECO:0000256" key="8">
    <source>
        <dbReference type="PIRSR" id="PIRSR000388-1"/>
    </source>
</evidence>
<gene>
    <name evidence="7 11" type="primary">panB</name>
    <name evidence="11" type="ORF">L8V00_08955</name>
</gene>
<dbReference type="NCBIfam" id="NF001452">
    <property type="entry name" value="PRK00311.1"/>
    <property type="match status" value="1"/>
</dbReference>
<dbReference type="InterPro" id="IPR003700">
    <property type="entry name" value="Pantoate_hydroxy_MeTrfase"/>
</dbReference>
<dbReference type="SUPFAM" id="SSF51621">
    <property type="entry name" value="Phosphoenolpyruvate/pyruvate domain"/>
    <property type="match status" value="1"/>
</dbReference>
<keyword evidence="12" id="KW-1185">Reference proteome</keyword>
<feature type="binding site" evidence="7 10">
    <location>
        <position position="66"/>
    </location>
    <ligand>
        <name>Mg(2+)</name>
        <dbReference type="ChEBI" id="CHEBI:18420"/>
    </ligand>
</feature>
<keyword evidence="7 10" id="KW-0479">Metal-binding</keyword>
<comment type="pathway">
    <text evidence="1 7">Cofactor biosynthesis; (R)-pantothenate biosynthesis; (R)-pantoate from 3-methyl-2-oxobutanoate: step 1/2.</text>
</comment>
<comment type="similarity">
    <text evidence="2 7">Belongs to the PanB family.</text>
</comment>
<dbReference type="GO" id="GO:0015940">
    <property type="term" value="P:pantothenate biosynthetic process"/>
    <property type="evidence" value="ECO:0007669"/>
    <property type="project" value="UniProtKB-UniRule"/>
</dbReference>
<feature type="binding site" evidence="7 9">
    <location>
        <begin position="66"/>
        <end position="67"/>
    </location>
    <ligand>
        <name>3-methyl-2-oxobutanoate</name>
        <dbReference type="ChEBI" id="CHEBI:11851"/>
    </ligand>
</feature>
<dbReference type="PANTHER" id="PTHR20881:SF0">
    <property type="entry name" value="3-METHYL-2-OXOBUTANOATE HYDROXYMETHYLTRANSFERASE"/>
    <property type="match status" value="1"/>
</dbReference>
<proteinExistence type="inferred from homology"/>
<evidence type="ECO:0000313" key="12">
    <source>
        <dbReference type="Proteomes" id="UP001146469"/>
    </source>
</evidence>
<comment type="subcellular location">
    <subcellularLocation>
        <location evidence="7">Cytoplasm</location>
    </subcellularLocation>
</comment>
<dbReference type="PIRSF" id="PIRSF000388">
    <property type="entry name" value="Pantoate_hydroxy_MeTrfase"/>
    <property type="match status" value="1"/>
</dbReference>
<feature type="binding site" evidence="7 10">
    <location>
        <position position="137"/>
    </location>
    <ligand>
        <name>Mg(2+)</name>
        <dbReference type="ChEBI" id="CHEBI:18420"/>
    </ligand>
</feature>
<evidence type="ECO:0000256" key="3">
    <source>
        <dbReference type="ARBA" id="ARBA00011424"/>
    </source>
</evidence>
<dbReference type="HAMAP" id="MF_00156">
    <property type="entry name" value="PanB"/>
    <property type="match status" value="1"/>
</dbReference>
<dbReference type="RefSeq" id="WP_269944807.1">
    <property type="nucleotide sequence ID" value="NZ_JAKMUT010000008.1"/>
</dbReference>
<dbReference type="Pfam" id="PF02548">
    <property type="entry name" value="Pantoate_transf"/>
    <property type="match status" value="1"/>
</dbReference>
<dbReference type="InterPro" id="IPR015813">
    <property type="entry name" value="Pyrv/PenolPyrv_kinase-like_dom"/>
</dbReference>
<comment type="subunit">
    <text evidence="3 7">Homodecamer; pentamer of dimers.</text>
</comment>
<dbReference type="AlphaFoldDB" id="A0A9X3LLV9"/>
<sequence length="286" mass="29741">MNSMTATSGTSGSTPNGYLVPTKKVRIADLKARKGTGEPFAMLTAYDYSTAVAFAEAGVEIMLVGDSAANVVFGYDATQRISMDEMVYLTAAVVRGAGNAAVVADLPFGTYEASDEQAVKAATEMLHRTGAHAVKIEGGVRIADRIRAITDAGISVCAHIGFTPQSVNQLGGFKVQGRGAGAEQLLADARAVQEAGADMVVLEMVPADVAASVTKELDIPTIGIGAGPDCDGQVLVWHDMAAFPAGGHRPRFAKQWASVGSDLTTAAAAYKREVAEGEFPAEEHCF</sequence>
<dbReference type="Proteomes" id="UP001146469">
    <property type="component" value="Unassembled WGS sequence"/>
</dbReference>
<dbReference type="GO" id="GO:0000287">
    <property type="term" value="F:magnesium ion binding"/>
    <property type="evidence" value="ECO:0007669"/>
    <property type="project" value="TreeGrafter"/>
</dbReference>
<evidence type="ECO:0000313" key="11">
    <source>
        <dbReference type="EMBL" id="MCZ9290325.1"/>
    </source>
</evidence>